<dbReference type="Proteomes" id="UP001152607">
    <property type="component" value="Unassembled WGS sequence"/>
</dbReference>
<reference evidence="3" key="1">
    <citation type="submission" date="2023-01" db="EMBL/GenBank/DDBJ databases">
        <authorList>
            <person name="Van Ghelder C."/>
            <person name="Rancurel C."/>
        </authorList>
    </citation>
    <scope>NUCLEOTIDE SEQUENCE</scope>
    <source>
        <strain evidence="3">CNCM I-4278</strain>
    </source>
</reference>
<evidence type="ECO:0000313" key="3">
    <source>
        <dbReference type="EMBL" id="CAI6230435.1"/>
    </source>
</evidence>
<feature type="compositionally biased region" description="Low complexity" evidence="1">
    <location>
        <begin position="177"/>
        <end position="190"/>
    </location>
</feature>
<accession>A0A9W4U1K6</accession>
<name>A0A9W4U1K6_9PLEO</name>
<feature type="region of interest" description="Disordered" evidence="1">
    <location>
        <begin position="154"/>
        <end position="190"/>
    </location>
</feature>
<proteinExistence type="predicted"/>
<comment type="caution">
    <text evidence="3">The sequence shown here is derived from an EMBL/GenBank/DDBJ whole genome shotgun (WGS) entry which is preliminary data.</text>
</comment>
<feature type="chain" id="PRO_5040825314" evidence="2">
    <location>
        <begin position="21"/>
        <end position="210"/>
    </location>
</feature>
<evidence type="ECO:0000313" key="4">
    <source>
        <dbReference type="Proteomes" id="UP001152607"/>
    </source>
</evidence>
<organism evidence="3 4">
    <name type="scientific">Periconia digitata</name>
    <dbReference type="NCBI Taxonomy" id="1303443"/>
    <lineage>
        <taxon>Eukaryota</taxon>
        <taxon>Fungi</taxon>
        <taxon>Dikarya</taxon>
        <taxon>Ascomycota</taxon>
        <taxon>Pezizomycotina</taxon>
        <taxon>Dothideomycetes</taxon>
        <taxon>Pleosporomycetidae</taxon>
        <taxon>Pleosporales</taxon>
        <taxon>Massarineae</taxon>
        <taxon>Periconiaceae</taxon>
        <taxon>Periconia</taxon>
    </lineage>
</organism>
<evidence type="ECO:0000256" key="2">
    <source>
        <dbReference type="SAM" id="SignalP"/>
    </source>
</evidence>
<feature type="compositionally biased region" description="Low complexity" evidence="1">
    <location>
        <begin position="154"/>
        <end position="166"/>
    </location>
</feature>
<dbReference type="EMBL" id="CAOQHR010000001">
    <property type="protein sequence ID" value="CAI6230435.1"/>
    <property type="molecule type" value="Genomic_DNA"/>
</dbReference>
<feature type="compositionally biased region" description="Polar residues" evidence="1">
    <location>
        <begin position="167"/>
        <end position="176"/>
    </location>
</feature>
<keyword evidence="2" id="KW-0732">Signal</keyword>
<protein>
    <submittedName>
        <fullName evidence="3">Uncharacterized protein</fullName>
    </submittedName>
</protein>
<evidence type="ECO:0000256" key="1">
    <source>
        <dbReference type="SAM" id="MobiDB-lite"/>
    </source>
</evidence>
<feature type="signal peptide" evidence="2">
    <location>
        <begin position="1"/>
        <end position="20"/>
    </location>
</feature>
<sequence length="210" mass="21702">MHPEALHLLNTLTLLSLTINEQDIPESSPSSSPPLPSQCQTICSPVVELMSECAIDKSKTPTLKRRKDSAISESTDLKYGCICENKSFDVKAVSGLCASCLSQNSGGGGEKTTDFFGNFMFDRELGQVLNRCDFPMGSYAPSATTLVQGVKVSATASPTPTGSSNSKSTEGDNSQKSSGSISASSSSGSVGGVEASLGILGIGFLMATLG</sequence>
<dbReference type="OrthoDB" id="4843554at2759"/>
<dbReference type="AlphaFoldDB" id="A0A9W4U1K6"/>
<gene>
    <name evidence="3" type="ORF">PDIGIT_LOCUS194</name>
</gene>
<keyword evidence="4" id="KW-1185">Reference proteome</keyword>